<dbReference type="PROSITE" id="PS51257">
    <property type="entry name" value="PROKAR_LIPOPROTEIN"/>
    <property type="match status" value="1"/>
</dbReference>
<gene>
    <name evidence="2" type="ORF">AAAT34_11525</name>
</gene>
<keyword evidence="1" id="KW-1133">Transmembrane helix</keyword>
<feature type="transmembrane region" description="Helical" evidence="1">
    <location>
        <begin position="104"/>
        <end position="123"/>
    </location>
</feature>
<sequence length="133" mass="15123">MKLTFWAPIAICGAMVACFESGALIEGGYIGDKQLEYYCALVMELVTIVLIPLALRLFRLKWVDKAIRKNPSKQLPVWRSIRLCLLAVPMMVNVFMYYQFVHPSFGYMAIIGLLTMAFVYPSAARCQAEENME</sequence>
<organism evidence="2 3">
    <name type="scientific">Hallella faecis</name>
    <dbReference type="NCBI Taxonomy" id="2841596"/>
    <lineage>
        <taxon>Bacteria</taxon>
        <taxon>Pseudomonadati</taxon>
        <taxon>Bacteroidota</taxon>
        <taxon>Bacteroidia</taxon>
        <taxon>Bacteroidales</taxon>
        <taxon>Prevotellaceae</taxon>
        <taxon>Hallella</taxon>
    </lineage>
</organism>
<dbReference type="Proteomes" id="UP001487296">
    <property type="component" value="Unassembled WGS sequence"/>
</dbReference>
<accession>A0ABV1FTC3</accession>
<evidence type="ECO:0000313" key="3">
    <source>
        <dbReference type="Proteomes" id="UP001487296"/>
    </source>
</evidence>
<protein>
    <recommendedName>
        <fullName evidence="4">DUF2178 domain-containing protein</fullName>
    </recommendedName>
</protein>
<evidence type="ECO:0008006" key="4">
    <source>
        <dbReference type="Google" id="ProtNLM"/>
    </source>
</evidence>
<dbReference type="EMBL" id="JBBNFP010000065">
    <property type="protein sequence ID" value="MEQ2487666.1"/>
    <property type="molecule type" value="Genomic_DNA"/>
</dbReference>
<keyword evidence="1" id="KW-0812">Transmembrane</keyword>
<evidence type="ECO:0000313" key="2">
    <source>
        <dbReference type="EMBL" id="MEQ2487666.1"/>
    </source>
</evidence>
<feature type="transmembrane region" description="Helical" evidence="1">
    <location>
        <begin position="79"/>
        <end position="98"/>
    </location>
</feature>
<proteinExistence type="predicted"/>
<keyword evidence="1" id="KW-0472">Membrane</keyword>
<feature type="transmembrane region" description="Helical" evidence="1">
    <location>
        <begin position="35"/>
        <end position="58"/>
    </location>
</feature>
<evidence type="ECO:0000256" key="1">
    <source>
        <dbReference type="SAM" id="Phobius"/>
    </source>
</evidence>
<name>A0ABV1FTC3_9BACT</name>
<comment type="caution">
    <text evidence="2">The sequence shown here is derived from an EMBL/GenBank/DDBJ whole genome shotgun (WGS) entry which is preliminary data.</text>
</comment>
<reference evidence="2 3" key="1">
    <citation type="submission" date="2024-04" db="EMBL/GenBank/DDBJ databases">
        <title>Human intestinal bacterial collection.</title>
        <authorList>
            <person name="Pauvert C."/>
            <person name="Hitch T.C.A."/>
            <person name="Clavel T."/>
        </authorList>
    </citation>
    <scope>NUCLEOTIDE SEQUENCE [LARGE SCALE GENOMIC DNA]</scope>
    <source>
        <strain evidence="2 3">CLA-AA-H145</strain>
    </source>
</reference>
<keyword evidence="3" id="KW-1185">Reference proteome</keyword>
<dbReference type="RefSeq" id="WP_215760730.1">
    <property type="nucleotide sequence ID" value="NZ_JAHKBE010000066.1"/>
</dbReference>